<evidence type="ECO:0000259" key="2">
    <source>
        <dbReference type="Pfam" id="PF01551"/>
    </source>
</evidence>
<evidence type="ECO:0000313" key="3">
    <source>
        <dbReference type="EMBL" id="MFC5503589.1"/>
    </source>
</evidence>
<dbReference type="Proteomes" id="UP001596039">
    <property type="component" value="Unassembled WGS sequence"/>
</dbReference>
<keyword evidence="1" id="KW-0732">Signal</keyword>
<dbReference type="EC" id="3.4.24.-" evidence="3"/>
<keyword evidence="4" id="KW-1185">Reference proteome</keyword>
<dbReference type="GO" id="GO:0016787">
    <property type="term" value="F:hydrolase activity"/>
    <property type="evidence" value="ECO:0007669"/>
    <property type="project" value="UniProtKB-KW"/>
</dbReference>
<gene>
    <name evidence="3" type="ORF">ACFPJ4_15180</name>
</gene>
<protein>
    <submittedName>
        <fullName evidence="3">M23 family metallopeptidase</fullName>
        <ecNumber evidence="3">3.4.24.-</ecNumber>
    </submittedName>
</protein>
<reference evidence="4" key="1">
    <citation type="journal article" date="2019" name="Int. J. Syst. Evol. Microbiol.">
        <title>The Global Catalogue of Microorganisms (GCM) 10K type strain sequencing project: providing services to taxonomists for standard genome sequencing and annotation.</title>
        <authorList>
            <consortium name="The Broad Institute Genomics Platform"/>
            <consortium name="The Broad Institute Genome Sequencing Center for Infectious Disease"/>
            <person name="Wu L."/>
            <person name="Ma J."/>
        </authorList>
    </citation>
    <scope>NUCLEOTIDE SEQUENCE [LARGE SCALE GENOMIC DNA]</scope>
    <source>
        <strain evidence="4">CGMCC 4.6997</strain>
    </source>
</reference>
<dbReference type="PANTHER" id="PTHR21666:SF270">
    <property type="entry name" value="MUREIN HYDROLASE ACTIVATOR ENVC"/>
    <property type="match status" value="1"/>
</dbReference>
<dbReference type="InterPro" id="IPR050570">
    <property type="entry name" value="Cell_wall_metabolism_enzyme"/>
</dbReference>
<keyword evidence="3" id="KW-0378">Hydrolase</keyword>
<evidence type="ECO:0000256" key="1">
    <source>
        <dbReference type="SAM" id="SignalP"/>
    </source>
</evidence>
<dbReference type="EMBL" id="JBHSMG010000006">
    <property type="protein sequence ID" value="MFC5503589.1"/>
    <property type="molecule type" value="Genomic_DNA"/>
</dbReference>
<dbReference type="Gene3D" id="2.70.70.10">
    <property type="entry name" value="Glucose Permease (Domain IIA)"/>
    <property type="match status" value="1"/>
</dbReference>
<dbReference type="InterPro" id="IPR016047">
    <property type="entry name" value="M23ase_b-sheet_dom"/>
</dbReference>
<dbReference type="SUPFAM" id="SSF51261">
    <property type="entry name" value="Duplicated hybrid motif"/>
    <property type="match status" value="1"/>
</dbReference>
<feature type="chain" id="PRO_5047540119" evidence="1">
    <location>
        <begin position="29"/>
        <end position="199"/>
    </location>
</feature>
<sequence length="199" mass="19363">MSRARVVLMVAGSLLAVGLGGGAGSAGAGAASAAPGAVAASAVACDRASATAAASAGPSAGPPAGPPWQWPVAAPHPIARPYLAPPTPYAAGHRGIDIRAPTGSPVLAPADGVVHFAGVVVDRPVLSIEHAGGVLSSFEPVQSSLVAGETVTRGQVVGVLLEGHCASACLHLGARVGGEYVNPLLFLDGVPWSVLLPMG</sequence>
<dbReference type="Pfam" id="PF01551">
    <property type="entry name" value="Peptidase_M23"/>
    <property type="match status" value="1"/>
</dbReference>
<comment type="caution">
    <text evidence="3">The sequence shown here is derived from an EMBL/GenBank/DDBJ whole genome shotgun (WGS) entry which is preliminary data.</text>
</comment>
<feature type="domain" description="M23ase beta-sheet core" evidence="2">
    <location>
        <begin position="92"/>
        <end position="183"/>
    </location>
</feature>
<dbReference type="InterPro" id="IPR011055">
    <property type="entry name" value="Dup_hybrid_motif"/>
</dbReference>
<organism evidence="3 4">
    <name type="scientific">Lysinimonas soli</name>
    <dbReference type="NCBI Taxonomy" id="1074233"/>
    <lineage>
        <taxon>Bacteria</taxon>
        <taxon>Bacillati</taxon>
        <taxon>Actinomycetota</taxon>
        <taxon>Actinomycetes</taxon>
        <taxon>Micrococcales</taxon>
        <taxon>Microbacteriaceae</taxon>
        <taxon>Lysinimonas</taxon>
    </lineage>
</organism>
<feature type="signal peptide" evidence="1">
    <location>
        <begin position="1"/>
        <end position="28"/>
    </location>
</feature>
<dbReference type="PANTHER" id="PTHR21666">
    <property type="entry name" value="PEPTIDASE-RELATED"/>
    <property type="match status" value="1"/>
</dbReference>
<proteinExistence type="predicted"/>
<name>A0ABW0NXI9_9MICO</name>
<evidence type="ECO:0000313" key="4">
    <source>
        <dbReference type="Proteomes" id="UP001596039"/>
    </source>
</evidence>
<accession>A0ABW0NXI9</accession>
<dbReference type="RefSeq" id="WP_386741323.1">
    <property type="nucleotide sequence ID" value="NZ_JBHSMG010000006.1"/>
</dbReference>
<dbReference type="CDD" id="cd12797">
    <property type="entry name" value="M23_peptidase"/>
    <property type="match status" value="1"/>
</dbReference>